<organism evidence="1 2">
    <name type="scientific">Sphaerodactylus townsendi</name>
    <dbReference type="NCBI Taxonomy" id="933632"/>
    <lineage>
        <taxon>Eukaryota</taxon>
        <taxon>Metazoa</taxon>
        <taxon>Chordata</taxon>
        <taxon>Craniata</taxon>
        <taxon>Vertebrata</taxon>
        <taxon>Euteleostomi</taxon>
        <taxon>Lepidosauria</taxon>
        <taxon>Squamata</taxon>
        <taxon>Bifurcata</taxon>
        <taxon>Gekkota</taxon>
        <taxon>Sphaerodactylidae</taxon>
        <taxon>Sphaerodactylus</taxon>
    </lineage>
</organism>
<protein>
    <submittedName>
        <fullName evidence="1">Uncharacterized protein</fullName>
    </submittedName>
</protein>
<gene>
    <name evidence="1" type="ORF">K3G42_005344</name>
</gene>
<dbReference type="EMBL" id="CM037618">
    <property type="protein sequence ID" value="KAH7999110.1"/>
    <property type="molecule type" value="Genomic_DNA"/>
</dbReference>
<sequence>MFTHTHLNFYERHWSQNGRRTTPIFPLGPPLHKRTSHLRYPKTLPQGGKPQAGVVWDTAPPGPPVRLPLDRFSPPSSLILFGMWLKQKKQKNRSKKAPPPPS</sequence>
<keyword evidence="2" id="KW-1185">Reference proteome</keyword>
<accession>A0ACB8F189</accession>
<evidence type="ECO:0000313" key="1">
    <source>
        <dbReference type="EMBL" id="KAH7999110.1"/>
    </source>
</evidence>
<reference evidence="1" key="1">
    <citation type="submission" date="2021-08" db="EMBL/GenBank/DDBJ databases">
        <title>The first chromosome-level gecko genome reveals the dynamic sex chromosomes of Neotropical dwarf geckos (Sphaerodactylidae: Sphaerodactylus).</title>
        <authorList>
            <person name="Pinto B.J."/>
            <person name="Keating S.E."/>
            <person name="Gamble T."/>
        </authorList>
    </citation>
    <scope>NUCLEOTIDE SEQUENCE</scope>
    <source>
        <strain evidence="1">TG3544</strain>
    </source>
</reference>
<comment type="caution">
    <text evidence="1">The sequence shown here is derived from an EMBL/GenBank/DDBJ whole genome shotgun (WGS) entry which is preliminary data.</text>
</comment>
<dbReference type="Proteomes" id="UP000827872">
    <property type="component" value="Linkage Group LG05"/>
</dbReference>
<proteinExistence type="predicted"/>
<name>A0ACB8F189_9SAUR</name>
<evidence type="ECO:0000313" key="2">
    <source>
        <dbReference type="Proteomes" id="UP000827872"/>
    </source>
</evidence>